<dbReference type="EMBL" id="LRGB01019499">
    <property type="protein sequence ID" value="KZR97939.1"/>
    <property type="molecule type" value="Genomic_DNA"/>
</dbReference>
<proteinExistence type="predicted"/>
<evidence type="ECO:0000313" key="1">
    <source>
        <dbReference type="EMBL" id="KZR97939.1"/>
    </source>
</evidence>
<gene>
    <name evidence="1" type="ORF">APZ42_006917</name>
</gene>
<comment type="caution">
    <text evidence="1">The sequence shown here is derived from an EMBL/GenBank/DDBJ whole genome shotgun (WGS) entry which is preliminary data.</text>
</comment>
<sequence>MGNLLKSLPTVRLSLLVSIDLNRLRQIPSREGPNYLMTKRKREEDAPATLPVEKRFKGLNFKNYKAPVRFRAPPMRTEAQI</sequence>
<name>A0A164FMD6_9CRUS</name>
<keyword evidence="2" id="KW-1185">Reference proteome</keyword>
<dbReference type="AlphaFoldDB" id="A0A164FMD6"/>
<protein>
    <submittedName>
        <fullName evidence="1">Uncharacterized protein</fullName>
    </submittedName>
</protein>
<dbReference type="Proteomes" id="UP000076858">
    <property type="component" value="Unassembled WGS sequence"/>
</dbReference>
<accession>A0A164FMD6</accession>
<reference evidence="1 2" key="1">
    <citation type="submission" date="2016-03" db="EMBL/GenBank/DDBJ databases">
        <title>EvidentialGene: Evidence-directed Construction of Genes on Genomes.</title>
        <authorList>
            <person name="Gilbert D.G."/>
            <person name="Choi J.-H."/>
            <person name="Mockaitis K."/>
            <person name="Colbourne J."/>
            <person name="Pfrender M."/>
        </authorList>
    </citation>
    <scope>NUCLEOTIDE SEQUENCE [LARGE SCALE GENOMIC DNA]</scope>
    <source>
        <strain evidence="1 2">Xinb3</strain>
        <tissue evidence="1">Complete organism</tissue>
    </source>
</reference>
<organism evidence="1 2">
    <name type="scientific">Daphnia magna</name>
    <dbReference type="NCBI Taxonomy" id="35525"/>
    <lineage>
        <taxon>Eukaryota</taxon>
        <taxon>Metazoa</taxon>
        <taxon>Ecdysozoa</taxon>
        <taxon>Arthropoda</taxon>
        <taxon>Crustacea</taxon>
        <taxon>Branchiopoda</taxon>
        <taxon>Diplostraca</taxon>
        <taxon>Cladocera</taxon>
        <taxon>Anomopoda</taxon>
        <taxon>Daphniidae</taxon>
        <taxon>Daphnia</taxon>
    </lineage>
</organism>
<evidence type="ECO:0000313" key="2">
    <source>
        <dbReference type="Proteomes" id="UP000076858"/>
    </source>
</evidence>